<keyword evidence="3" id="KW-1185">Reference proteome</keyword>
<evidence type="ECO:0000313" key="2">
    <source>
        <dbReference type="EMBL" id="MBA2880640.1"/>
    </source>
</evidence>
<protein>
    <submittedName>
        <fullName evidence="2">Prepilin-type N-terminal cleavage/methylation domain-containing protein</fullName>
    </submittedName>
</protein>
<gene>
    <name evidence="2" type="ORF">HNR65_000958</name>
</gene>
<organism evidence="2 3">
    <name type="scientific">Desulfosalsimonas propionicica</name>
    <dbReference type="NCBI Taxonomy" id="332175"/>
    <lineage>
        <taxon>Bacteria</taxon>
        <taxon>Pseudomonadati</taxon>
        <taxon>Thermodesulfobacteriota</taxon>
        <taxon>Desulfobacteria</taxon>
        <taxon>Desulfobacterales</taxon>
        <taxon>Desulfosalsimonadaceae</taxon>
        <taxon>Desulfosalsimonas</taxon>
    </lineage>
</organism>
<dbReference type="Pfam" id="PF07963">
    <property type="entry name" value="N_methyl"/>
    <property type="match status" value="1"/>
</dbReference>
<sequence>MKLQLYKSHNSGFTIIEVLIALAIFSVGLLAMGALQSSTLKQTGDIGRKTEAWSVLEDQVERLKELQFYTNVSAQTFPADLTSGNHSESRKEGRFTVDWNITDNTPIDEVTIPDDLLLANVPSGTYTVSKTITVEVAEFGSNDTIAEVAFVKTWAVDGME</sequence>
<accession>A0A7W0HJX2</accession>
<dbReference type="RefSeq" id="WP_181550304.1">
    <property type="nucleotide sequence ID" value="NZ_JACDUS010000002.1"/>
</dbReference>
<proteinExistence type="predicted"/>
<comment type="caution">
    <text evidence="2">The sequence shown here is derived from an EMBL/GenBank/DDBJ whole genome shotgun (WGS) entry which is preliminary data.</text>
</comment>
<dbReference type="Proteomes" id="UP000525298">
    <property type="component" value="Unassembled WGS sequence"/>
</dbReference>
<dbReference type="InterPro" id="IPR012902">
    <property type="entry name" value="N_methyl_site"/>
</dbReference>
<dbReference type="EMBL" id="JACDUS010000002">
    <property type="protein sequence ID" value="MBA2880640.1"/>
    <property type="molecule type" value="Genomic_DNA"/>
</dbReference>
<keyword evidence="1" id="KW-1133">Transmembrane helix</keyword>
<name>A0A7W0HJX2_9BACT</name>
<feature type="transmembrane region" description="Helical" evidence="1">
    <location>
        <begin position="12"/>
        <end position="35"/>
    </location>
</feature>
<dbReference type="NCBIfam" id="TIGR02532">
    <property type="entry name" value="IV_pilin_GFxxxE"/>
    <property type="match status" value="1"/>
</dbReference>
<dbReference type="AlphaFoldDB" id="A0A7W0HJX2"/>
<reference evidence="2 3" key="1">
    <citation type="submission" date="2020-07" db="EMBL/GenBank/DDBJ databases">
        <title>Genomic Encyclopedia of Type Strains, Phase IV (KMG-IV): sequencing the most valuable type-strain genomes for metagenomic binning, comparative biology and taxonomic classification.</title>
        <authorList>
            <person name="Goeker M."/>
        </authorList>
    </citation>
    <scope>NUCLEOTIDE SEQUENCE [LARGE SCALE GENOMIC DNA]</scope>
    <source>
        <strain evidence="2 3">DSM 17721</strain>
    </source>
</reference>
<keyword evidence="1" id="KW-0812">Transmembrane</keyword>
<keyword evidence="1" id="KW-0472">Membrane</keyword>
<evidence type="ECO:0000256" key="1">
    <source>
        <dbReference type="SAM" id="Phobius"/>
    </source>
</evidence>
<evidence type="ECO:0000313" key="3">
    <source>
        <dbReference type="Proteomes" id="UP000525298"/>
    </source>
</evidence>